<evidence type="ECO:0000313" key="2">
    <source>
        <dbReference type="Proteomes" id="UP000317496"/>
    </source>
</evidence>
<dbReference type="EMBL" id="CP041636">
    <property type="protein sequence ID" value="QDO97514.1"/>
    <property type="molecule type" value="Genomic_DNA"/>
</dbReference>
<proteinExistence type="predicted"/>
<dbReference type="KEGG" id="fer:FNB15_09655"/>
<reference evidence="1 2" key="1">
    <citation type="submission" date="2019-07" db="EMBL/GenBank/DDBJ databases">
        <title>Genome sequencing for Ferrovibrio sp. K5.</title>
        <authorList>
            <person name="Park S.-J."/>
        </authorList>
    </citation>
    <scope>NUCLEOTIDE SEQUENCE [LARGE SCALE GENOMIC DNA]</scope>
    <source>
        <strain evidence="1 2">K5</strain>
    </source>
</reference>
<evidence type="ECO:0000313" key="1">
    <source>
        <dbReference type="EMBL" id="QDO97514.1"/>
    </source>
</evidence>
<sequence>MRKAKIDQPEIVKIQRLTRPSVFSRYVCWSPLDWKLFATALEEAFPDALYNRHLTIAEEIGAEQPELHLVRSLWDPDLIYPIEMHFDPATKLTIHKGVRWSVSIEGQSWPQIGLGKGAEPTPADDKGPERFKEGLIEIHTAPHHKGHARFARQIYRLLARFTTNERQILVRYPHYEVVPEPPGPPSFGLWIGHDALRWAREDPKRLLAYDWAPMSTRSPDNLGCGYRPRNL</sequence>
<gene>
    <name evidence="1" type="ORF">FNB15_09655</name>
</gene>
<dbReference type="Proteomes" id="UP000317496">
    <property type="component" value="Chromosome"/>
</dbReference>
<dbReference type="AlphaFoldDB" id="A0A516H173"/>
<organism evidence="1 2">
    <name type="scientific">Ferrovibrio terrae</name>
    <dbReference type="NCBI Taxonomy" id="2594003"/>
    <lineage>
        <taxon>Bacteria</taxon>
        <taxon>Pseudomonadati</taxon>
        <taxon>Pseudomonadota</taxon>
        <taxon>Alphaproteobacteria</taxon>
        <taxon>Rhodospirillales</taxon>
        <taxon>Rhodospirillaceae</taxon>
        <taxon>Ferrovibrio</taxon>
    </lineage>
</organism>
<accession>A0A516H173</accession>
<keyword evidence="2" id="KW-1185">Reference proteome</keyword>
<name>A0A516H173_9PROT</name>
<dbReference type="RefSeq" id="WP_144068495.1">
    <property type="nucleotide sequence ID" value="NZ_CP041636.1"/>
</dbReference>
<protein>
    <submittedName>
        <fullName evidence="1">Uncharacterized protein</fullName>
    </submittedName>
</protein>